<evidence type="ECO:0000313" key="12">
    <source>
        <dbReference type="EMBL" id="RBR08903.1"/>
    </source>
</evidence>
<dbReference type="GO" id="GO:0034727">
    <property type="term" value="P:piecemeal microautophagy of the nucleus"/>
    <property type="evidence" value="ECO:0007669"/>
    <property type="project" value="TreeGrafter"/>
</dbReference>
<dbReference type="Proteomes" id="UP000253153">
    <property type="component" value="Unassembled WGS sequence"/>
</dbReference>
<dbReference type="GeneID" id="41999514"/>
<name>A0A366QVK4_9HYPO</name>
<reference evidence="12 13" key="1">
    <citation type="submission" date="2018-06" db="EMBL/GenBank/DDBJ databases">
        <title>Fusarium incarnatum-equiseti species complex species 28.</title>
        <authorList>
            <person name="Gardiner D.M."/>
        </authorList>
    </citation>
    <scope>NUCLEOTIDE SEQUENCE [LARGE SCALE GENOMIC DNA]</scope>
    <source>
        <strain evidence="12 13">FIESC_28</strain>
    </source>
</reference>
<evidence type="ECO:0000256" key="5">
    <source>
        <dbReference type="ARBA" id="ARBA00013806"/>
    </source>
</evidence>
<dbReference type="GO" id="GO:0030295">
    <property type="term" value="F:protein kinase activator activity"/>
    <property type="evidence" value="ECO:0007669"/>
    <property type="project" value="TreeGrafter"/>
</dbReference>
<dbReference type="InterPro" id="IPR045326">
    <property type="entry name" value="ATG17-like_dom"/>
</dbReference>
<dbReference type="PANTHER" id="PTHR28005:SF1">
    <property type="entry name" value="AUTOPHAGY-RELATED PROTEIN 17"/>
    <property type="match status" value="1"/>
</dbReference>
<dbReference type="InterPro" id="IPR010158">
    <property type="entry name" value="Amidase_Cbmase"/>
</dbReference>
<evidence type="ECO:0000256" key="3">
    <source>
        <dbReference type="ARBA" id="ARBA00006247"/>
    </source>
</evidence>
<dbReference type="InterPro" id="IPR002933">
    <property type="entry name" value="Peptidase_M20"/>
</dbReference>
<feature type="domain" description="Autophagy protein ATG17-like" evidence="11">
    <location>
        <begin position="488"/>
        <end position="888"/>
    </location>
</feature>
<evidence type="ECO:0000256" key="9">
    <source>
        <dbReference type="ARBA" id="ARBA00023136"/>
    </source>
</evidence>
<dbReference type="OrthoDB" id="1937984at2759"/>
<feature type="compositionally biased region" description="Low complexity" evidence="10">
    <location>
        <begin position="445"/>
        <end position="457"/>
    </location>
</feature>
<keyword evidence="13" id="KW-1185">Reference proteome</keyword>
<accession>A0A366QVK4</accession>
<keyword evidence="7" id="KW-0378">Hydrolase</keyword>
<dbReference type="Gene3D" id="3.40.630.10">
    <property type="entry name" value="Zn peptidases"/>
    <property type="match status" value="1"/>
</dbReference>
<evidence type="ECO:0000256" key="4">
    <source>
        <dbReference type="ARBA" id="ARBA00006259"/>
    </source>
</evidence>
<dbReference type="GO" id="GO:0034045">
    <property type="term" value="C:phagophore assembly site membrane"/>
    <property type="evidence" value="ECO:0007669"/>
    <property type="project" value="UniProtKB-SubCell"/>
</dbReference>
<evidence type="ECO:0000256" key="1">
    <source>
        <dbReference type="ARBA" id="ARBA00004496"/>
    </source>
</evidence>
<dbReference type="CDD" id="cd03884">
    <property type="entry name" value="M20_bAS"/>
    <property type="match status" value="1"/>
</dbReference>
<evidence type="ECO:0000256" key="8">
    <source>
        <dbReference type="ARBA" id="ARBA00023006"/>
    </source>
</evidence>
<dbReference type="SUPFAM" id="SSF53187">
    <property type="entry name" value="Zn-dependent exopeptidases"/>
    <property type="match status" value="1"/>
</dbReference>
<dbReference type="RefSeq" id="XP_031011703.1">
    <property type="nucleotide sequence ID" value="XM_031164218.1"/>
</dbReference>
<dbReference type="GO" id="GO:1990316">
    <property type="term" value="C:Atg1/ULK1 kinase complex"/>
    <property type="evidence" value="ECO:0007669"/>
    <property type="project" value="TreeGrafter"/>
</dbReference>
<comment type="similarity">
    <text evidence="3">Belongs to the peptidase M20A family.</text>
</comment>
<dbReference type="NCBIfam" id="TIGR01879">
    <property type="entry name" value="hydantase"/>
    <property type="match status" value="1"/>
</dbReference>
<dbReference type="InterPro" id="IPR007240">
    <property type="entry name" value="Atg17"/>
</dbReference>
<keyword evidence="9" id="KW-0472">Membrane</keyword>
<dbReference type="Pfam" id="PF01546">
    <property type="entry name" value="Peptidase_M20"/>
    <property type="match status" value="1"/>
</dbReference>
<keyword evidence="6" id="KW-0963">Cytoplasm</keyword>
<protein>
    <recommendedName>
        <fullName evidence="5">Autophagy-related protein 17</fullName>
    </recommendedName>
</protein>
<keyword evidence="8" id="KW-0072">Autophagy</keyword>
<comment type="similarity">
    <text evidence="4">Belongs to the ATG17 family.</text>
</comment>
<evidence type="ECO:0000256" key="6">
    <source>
        <dbReference type="ARBA" id="ARBA00022490"/>
    </source>
</evidence>
<evidence type="ECO:0000256" key="2">
    <source>
        <dbReference type="ARBA" id="ARBA00004623"/>
    </source>
</evidence>
<dbReference type="PANTHER" id="PTHR28005">
    <property type="entry name" value="AUTOPHAGY-RELATED PROTEIN 17"/>
    <property type="match status" value="1"/>
</dbReference>
<dbReference type="SUPFAM" id="SSF55031">
    <property type="entry name" value="Bacterial exopeptidase dimerisation domain"/>
    <property type="match status" value="1"/>
</dbReference>
<dbReference type="GO" id="GO:0000045">
    <property type="term" value="P:autophagosome assembly"/>
    <property type="evidence" value="ECO:0007669"/>
    <property type="project" value="TreeGrafter"/>
</dbReference>
<comment type="subcellular location">
    <subcellularLocation>
        <location evidence="1">Cytoplasm</location>
    </subcellularLocation>
    <subcellularLocation>
        <location evidence="2">Preautophagosomal structure membrane</location>
        <topology evidence="2">Peripheral membrane protein</topology>
    </subcellularLocation>
</comment>
<dbReference type="InterPro" id="IPR036264">
    <property type="entry name" value="Bact_exopeptidase_dim_dom"/>
</dbReference>
<evidence type="ECO:0000256" key="7">
    <source>
        <dbReference type="ARBA" id="ARBA00022801"/>
    </source>
</evidence>
<dbReference type="GO" id="GO:0000422">
    <property type="term" value="P:autophagy of mitochondrion"/>
    <property type="evidence" value="ECO:0007669"/>
    <property type="project" value="TreeGrafter"/>
</dbReference>
<evidence type="ECO:0000259" key="11">
    <source>
        <dbReference type="Pfam" id="PF04108"/>
    </source>
</evidence>
<evidence type="ECO:0000256" key="10">
    <source>
        <dbReference type="SAM" id="MobiDB-lite"/>
    </source>
</evidence>
<organism evidence="12 13">
    <name type="scientific">Fusarium coffeatum</name>
    <dbReference type="NCBI Taxonomy" id="231269"/>
    <lineage>
        <taxon>Eukaryota</taxon>
        <taxon>Fungi</taxon>
        <taxon>Dikarya</taxon>
        <taxon>Ascomycota</taxon>
        <taxon>Pezizomycotina</taxon>
        <taxon>Sordariomycetes</taxon>
        <taxon>Hypocreomycetidae</taxon>
        <taxon>Hypocreales</taxon>
        <taxon>Nectriaceae</taxon>
        <taxon>Fusarium</taxon>
        <taxon>Fusarium incarnatum-equiseti species complex</taxon>
    </lineage>
</organism>
<dbReference type="GO" id="GO:0016813">
    <property type="term" value="F:hydrolase activity, acting on carbon-nitrogen (but not peptide) bonds, in linear amidines"/>
    <property type="evidence" value="ECO:0007669"/>
    <property type="project" value="InterPro"/>
</dbReference>
<gene>
    <name evidence="12" type="ORF">FIESC28_10083</name>
</gene>
<dbReference type="GO" id="GO:0060090">
    <property type="term" value="F:molecular adaptor activity"/>
    <property type="evidence" value="ECO:0007669"/>
    <property type="project" value="TreeGrafter"/>
</dbReference>
<dbReference type="Gene3D" id="3.30.70.360">
    <property type="match status" value="1"/>
</dbReference>
<feature type="region of interest" description="Disordered" evidence="10">
    <location>
        <begin position="445"/>
        <end position="469"/>
    </location>
</feature>
<comment type="caution">
    <text evidence="12">The sequence shown here is derived from an EMBL/GenBank/DDBJ whole genome shotgun (WGS) entry which is preliminary data.</text>
</comment>
<dbReference type="EMBL" id="QKXC01000276">
    <property type="protein sequence ID" value="RBR08903.1"/>
    <property type="molecule type" value="Genomic_DNA"/>
</dbReference>
<sequence>MGSLNLPPLTIAESNLAKSLHESCQFGAAHPWGKASTETGMARLSLDDSDKQVRDWFMTYAKSLNLKTFVDQMGNLFAIRSGKNNELPPVMMGSHLDTQPTGGRYDGILGVISGLEVLRTLNESGVETEGPVGVVNWTNEEGARFPKMAVASGVWAEVIPLQTAWDLREILASEPKSMKEELDRIGYTGDVPASYQSNPFAAHFELHIEQGPILEDEDLKIGVVQGVQAFKWFNITVKGRDSHAGTTPLYARKDPILCATKMIVAANSIAKRFDGLTTTGIFTAEPGTVNTMAHTVKFTLDVRHVQDETLSKMVEECQAEFSRIASDDSEKGCEVDWELLVDSPAVKFDEGCIAAVEAAATEVCSTLSNEKLWKRMISGAGHDSCYTNRSTAHPKTVRLERVCCSGLFCGMTRSAMVIVIVIITPTSQTQTHKHFIMASSSASLRRSHGSSGASSGHSHPRTSNSNVSHAPELDIDTLVNHLFASKRSLSSVALVLRANEIANAARQSHEDVAILTAQTGFLEESILDQTTILARVRRSLQGTYDWGKKDFKKLIKSMDLVDGGLERTMEMLRETGVEEVFRPKGEERRSLLDFIDEGGVHGVREAMKKSIQELQAVQQSFDGDLLRFDTDIRNLKKIITDTPSLSPEDGPPSIELLESLVDHSANMAQLLVSLTHHFDMCVTAIRTTEGGVALARRRAAETTQGTDGVSISGVIAEQESGMSDLEPKTAKDRAEMFKVVVQDAGEVGDVVQEIQERLTAMEQDYLVLQEQHDISKHAYESMLQAYAVLGDIGDRLSDYIAAEGDFKTRWDMEKESVFAKLQEMQQLKDFYERYAGAYDSLILEVERRRAVDDRVKNIWRKAQENVDKLLDSDQASRETFRQDVGEYLPTDLWAGMQGAAKKWTVVPEGEGEDEGPPLRRSVVEAARERLGRMERR</sequence>
<dbReference type="AlphaFoldDB" id="A0A366QVK4"/>
<proteinExistence type="inferred from homology"/>
<dbReference type="Pfam" id="PF04108">
    <property type="entry name" value="ATG17_like"/>
    <property type="match status" value="1"/>
</dbReference>
<evidence type="ECO:0000313" key="13">
    <source>
        <dbReference type="Proteomes" id="UP000253153"/>
    </source>
</evidence>